<name>A0A6G5QN56_CAMRE</name>
<dbReference type="KEGG" id="crx:CRECT_1358"/>
<dbReference type="AlphaFoldDB" id="A0A6G5QN56"/>
<gene>
    <name evidence="1" type="ORF">CRECT_1358</name>
</gene>
<evidence type="ECO:0000313" key="2">
    <source>
        <dbReference type="Proteomes" id="UP000502377"/>
    </source>
</evidence>
<accession>A0A6G5QN56</accession>
<organism evidence="1 2">
    <name type="scientific">Campylobacter rectus</name>
    <name type="common">Wolinella recta</name>
    <dbReference type="NCBI Taxonomy" id="203"/>
    <lineage>
        <taxon>Bacteria</taxon>
        <taxon>Pseudomonadati</taxon>
        <taxon>Campylobacterota</taxon>
        <taxon>Epsilonproteobacteria</taxon>
        <taxon>Campylobacterales</taxon>
        <taxon>Campylobacteraceae</taxon>
        <taxon>Campylobacter</taxon>
    </lineage>
</organism>
<dbReference type="EMBL" id="CP012543">
    <property type="protein sequence ID" value="QCD47012.1"/>
    <property type="molecule type" value="Genomic_DNA"/>
</dbReference>
<evidence type="ECO:0008006" key="3">
    <source>
        <dbReference type="Google" id="ProtNLM"/>
    </source>
</evidence>
<proteinExistence type="predicted"/>
<protein>
    <recommendedName>
        <fullName evidence="3">Phage virion morphogenesis protein</fullName>
    </recommendedName>
</protein>
<evidence type="ECO:0000313" key="1">
    <source>
        <dbReference type="EMBL" id="QCD47012.1"/>
    </source>
</evidence>
<reference evidence="1 2" key="1">
    <citation type="submission" date="2016-07" db="EMBL/GenBank/DDBJ databases">
        <title>Comparative genomics of the Campylobacter concisus group.</title>
        <authorList>
            <person name="Miller W.G."/>
            <person name="Yee E."/>
            <person name="Chapman M.H."/>
            <person name="Huynh S."/>
            <person name="Bono J.L."/>
            <person name="On S.L.W."/>
            <person name="StLeger J."/>
            <person name="Foster G."/>
            <person name="Parker C.T."/>
        </authorList>
    </citation>
    <scope>NUCLEOTIDE SEQUENCE [LARGE SCALE GENOMIC DNA]</scope>
    <source>
        <strain evidence="1 2">ATCC 33238</strain>
    </source>
</reference>
<dbReference type="Proteomes" id="UP000502377">
    <property type="component" value="Chromosome"/>
</dbReference>
<sequence length="189" mass="21980">MSSNRNHQVLLRLERDVINAMNRTLTRAKKEQHSHLCKRLNIDKKLLSKRLKPYRARLNDLKIKIKTFNEKISIRDLKYESGSNGSARIMPRHGIVITLKHYKIQKNKTNKKDFFISHKPYKIPGFITKTASKEGIVSSYKTKNGVKYSAPRPYTTITHMNAAIVDFTQKDIDVILNKAQEIFNQELSK</sequence>